<feature type="compositionally biased region" description="Basic and acidic residues" evidence="1">
    <location>
        <begin position="24"/>
        <end position="37"/>
    </location>
</feature>
<evidence type="ECO:0000313" key="3">
    <source>
        <dbReference type="Proteomes" id="UP000184267"/>
    </source>
</evidence>
<accession>A0A1M2W5S5</accession>
<dbReference type="Proteomes" id="UP000184267">
    <property type="component" value="Unassembled WGS sequence"/>
</dbReference>
<feature type="region of interest" description="Disordered" evidence="1">
    <location>
        <begin position="24"/>
        <end position="73"/>
    </location>
</feature>
<proteinExistence type="predicted"/>
<protein>
    <submittedName>
        <fullName evidence="2">Uncharacterized protein</fullName>
    </submittedName>
</protein>
<reference evidence="2 3" key="1">
    <citation type="submission" date="2016-10" db="EMBL/GenBank/DDBJ databases">
        <title>Genome sequence of the basidiomycete white-rot fungus Trametes pubescens.</title>
        <authorList>
            <person name="Makela M.R."/>
            <person name="Granchi Z."/>
            <person name="Peng M."/>
            <person name="De Vries R.P."/>
            <person name="Grigoriev I."/>
            <person name="Riley R."/>
            <person name="Hilden K."/>
        </authorList>
    </citation>
    <scope>NUCLEOTIDE SEQUENCE [LARGE SCALE GENOMIC DNA]</scope>
    <source>
        <strain evidence="2 3">FBCC735</strain>
    </source>
</reference>
<dbReference type="AlphaFoldDB" id="A0A1M2W5S5"/>
<sequence>MVRLFLCYSWPIERTSDAVNAVTKHERRECDLDRPNKDGSSSPGGADRAKLHRLGRERTTGSLGGFLDKNPAL</sequence>
<evidence type="ECO:0000313" key="2">
    <source>
        <dbReference type="EMBL" id="OJT15166.1"/>
    </source>
</evidence>
<keyword evidence="3" id="KW-1185">Reference proteome</keyword>
<evidence type="ECO:0000256" key="1">
    <source>
        <dbReference type="SAM" id="MobiDB-lite"/>
    </source>
</evidence>
<dbReference type="EMBL" id="MNAD01000193">
    <property type="protein sequence ID" value="OJT15166.1"/>
    <property type="molecule type" value="Genomic_DNA"/>
</dbReference>
<organism evidence="2 3">
    <name type="scientific">Trametes pubescens</name>
    <name type="common">White-rot fungus</name>
    <dbReference type="NCBI Taxonomy" id="154538"/>
    <lineage>
        <taxon>Eukaryota</taxon>
        <taxon>Fungi</taxon>
        <taxon>Dikarya</taxon>
        <taxon>Basidiomycota</taxon>
        <taxon>Agaricomycotina</taxon>
        <taxon>Agaricomycetes</taxon>
        <taxon>Polyporales</taxon>
        <taxon>Polyporaceae</taxon>
        <taxon>Trametes</taxon>
    </lineage>
</organism>
<gene>
    <name evidence="2" type="ORF">TRAPUB_8270</name>
</gene>
<name>A0A1M2W5S5_TRAPU</name>
<comment type="caution">
    <text evidence="2">The sequence shown here is derived from an EMBL/GenBank/DDBJ whole genome shotgun (WGS) entry which is preliminary data.</text>
</comment>